<comment type="caution">
    <text evidence="2">The sequence shown here is derived from an EMBL/GenBank/DDBJ whole genome shotgun (WGS) entry which is preliminary data.</text>
</comment>
<protein>
    <submittedName>
        <fullName evidence="2">Uncharacterized protein</fullName>
    </submittedName>
</protein>
<sequence length="119" mass="13437">MSIVNSLNNYSGINKDQLQQILKILLHSNQTAVAKQNLPPSATVTTSMSDLPMGRGFFVNSNFHDNVTFNFHSSKMGLFRKHVFNQQVKSPTPTPDVSPDFPDQPRYKRIRMIPDSDSD</sequence>
<dbReference type="EMBL" id="JAIWYP010000014">
    <property type="protein sequence ID" value="KAH3713192.1"/>
    <property type="molecule type" value="Genomic_DNA"/>
</dbReference>
<reference evidence="2" key="2">
    <citation type="submission" date="2020-11" db="EMBL/GenBank/DDBJ databases">
        <authorList>
            <person name="McCartney M.A."/>
            <person name="Auch B."/>
            <person name="Kono T."/>
            <person name="Mallez S."/>
            <person name="Becker A."/>
            <person name="Gohl D.M."/>
            <person name="Silverstein K.A.T."/>
            <person name="Koren S."/>
            <person name="Bechman K.B."/>
            <person name="Herman A."/>
            <person name="Abrahante J.E."/>
            <person name="Garbe J."/>
        </authorList>
    </citation>
    <scope>NUCLEOTIDE SEQUENCE</scope>
    <source>
        <strain evidence="2">Duluth1</strain>
        <tissue evidence="2">Whole animal</tissue>
    </source>
</reference>
<evidence type="ECO:0000256" key="1">
    <source>
        <dbReference type="SAM" id="MobiDB-lite"/>
    </source>
</evidence>
<gene>
    <name evidence="2" type="ORF">DPMN_072978</name>
</gene>
<accession>A0A9D4BY80</accession>
<dbReference type="AlphaFoldDB" id="A0A9D4BY80"/>
<evidence type="ECO:0000313" key="2">
    <source>
        <dbReference type="EMBL" id="KAH3713192.1"/>
    </source>
</evidence>
<feature type="region of interest" description="Disordered" evidence="1">
    <location>
        <begin position="89"/>
        <end position="119"/>
    </location>
</feature>
<name>A0A9D4BY80_DREPO</name>
<evidence type="ECO:0000313" key="3">
    <source>
        <dbReference type="Proteomes" id="UP000828390"/>
    </source>
</evidence>
<proteinExistence type="predicted"/>
<organism evidence="2 3">
    <name type="scientific">Dreissena polymorpha</name>
    <name type="common">Zebra mussel</name>
    <name type="synonym">Mytilus polymorpha</name>
    <dbReference type="NCBI Taxonomy" id="45954"/>
    <lineage>
        <taxon>Eukaryota</taxon>
        <taxon>Metazoa</taxon>
        <taxon>Spiralia</taxon>
        <taxon>Lophotrochozoa</taxon>
        <taxon>Mollusca</taxon>
        <taxon>Bivalvia</taxon>
        <taxon>Autobranchia</taxon>
        <taxon>Heteroconchia</taxon>
        <taxon>Euheterodonta</taxon>
        <taxon>Imparidentia</taxon>
        <taxon>Neoheterodontei</taxon>
        <taxon>Myida</taxon>
        <taxon>Dreissenoidea</taxon>
        <taxon>Dreissenidae</taxon>
        <taxon>Dreissena</taxon>
    </lineage>
</organism>
<dbReference type="Proteomes" id="UP000828390">
    <property type="component" value="Unassembled WGS sequence"/>
</dbReference>
<keyword evidence="3" id="KW-1185">Reference proteome</keyword>
<reference evidence="2" key="1">
    <citation type="journal article" date="2019" name="bioRxiv">
        <title>The Genome of the Zebra Mussel, Dreissena polymorpha: A Resource for Invasive Species Research.</title>
        <authorList>
            <person name="McCartney M.A."/>
            <person name="Auch B."/>
            <person name="Kono T."/>
            <person name="Mallez S."/>
            <person name="Zhang Y."/>
            <person name="Obille A."/>
            <person name="Becker A."/>
            <person name="Abrahante J.E."/>
            <person name="Garbe J."/>
            <person name="Badalamenti J.P."/>
            <person name="Herman A."/>
            <person name="Mangelson H."/>
            <person name="Liachko I."/>
            <person name="Sullivan S."/>
            <person name="Sone E.D."/>
            <person name="Koren S."/>
            <person name="Silverstein K.A.T."/>
            <person name="Beckman K.B."/>
            <person name="Gohl D.M."/>
        </authorList>
    </citation>
    <scope>NUCLEOTIDE SEQUENCE</scope>
    <source>
        <strain evidence="2">Duluth1</strain>
        <tissue evidence="2">Whole animal</tissue>
    </source>
</reference>